<dbReference type="Proteomes" id="UP000278673">
    <property type="component" value="Unassembled WGS sequence"/>
</dbReference>
<evidence type="ECO:0000256" key="2">
    <source>
        <dbReference type="ARBA" id="ARBA00008472"/>
    </source>
</evidence>
<dbReference type="RefSeq" id="WP_122184864.1">
    <property type="nucleotide sequence ID" value="NZ_RFFJ01000099.1"/>
</dbReference>
<dbReference type="InterPro" id="IPR023043">
    <property type="entry name" value="NAD(P)H_OxRDtase_bac/plastid"/>
</dbReference>
<dbReference type="PANTHER" id="PTHR11058">
    <property type="entry name" value="NADH-UBIQUINONE OXIDOREDUCTASE CHAIN 3"/>
    <property type="match status" value="1"/>
</dbReference>
<reference evidence="9 10" key="1">
    <citation type="submission" date="2018-10" db="EMBL/GenBank/DDBJ databases">
        <title>Isolation, diversity and antifungal activity of actinobacteria from wheat.</title>
        <authorList>
            <person name="Han C."/>
        </authorList>
    </citation>
    <scope>NUCLEOTIDE SEQUENCE [LARGE SCALE GENOMIC DNA]</scope>
    <source>
        <strain evidence="9 10">NEAU-YY642</strain>
    </source>
</reference>
<dbReference type="GO" id="GO:0008137">
    <property type="term" value="F:NADH dehydrogenase (ubiquinone) activity"/>
    <property type="evidence" value="ECO:0007669"/>
    <property type="project" value="InterPro"/>
</dbReference>
<evidence type="ECO:0000256" key="6">
    <source>
        <dbReference type="ARBA" id="ARBA00023136"/>
    </source>
</evidence>
<dbReference type="InterPro" id="IPR038430">
    <property type="entry name" value="NDAH_ubi_oxred_su3_sf"/>
</dbReference>
<evidence type="ECO:0000256" key="7">
    <source>
        <dbReference type="HAMAP-Rule" id="MF_01394"/>
    </source>
</evidence>
<protein>
    <recommendedName>
        <fullName evidence="7">NADH-quinone oxidoreductase subunit A</fullName>
        <ecNumber evidence="7">7.1.1.-</ecNumber>
    </recommendedName>
    <alternativeName>
        <fullName evidence="7">NADH dehydrogenase I subunit A</fullName>
    </alternativeName>
    <alternativeName>
        <fullName evidence="7">NDH-1 subunit A</fullName>
    </alternativeName>
    <alternativeName>
        <fullName evidence="7">NUO1</fullName>
    </alternativeName>
</protein>
<comment type="similarity">
    <text evidence="2 7 8">Belongs to the complex I subunit 3 family.</text>
</comment>
<keyword evidence="7" id="KW-1278">Translocase</keyword>
<comment type="function">
    <text evidence="7">NDH-1 shuttles electrons from NADH, via FMN and iron-sulfur (Fe-S) centers, to quinones in the respiratory chain. The immediate electron acceptor for the enzyme in this species is believed to be a menaquinone. Couples the redox reaction to proton translocation (for every two electrons transferred, four hydrogen ions are translocated across the cytoplasmic membrane), and thus conserves the redox energy in a proton gradient.</text>
</comment>
<dbReference type="GO" id="GO:0005886">
    <property type="term" value="C:plasma membrane"/>
    <property type="evidence" value="ECO:0007669"/>
    <property type="project" value="UniProtKB-SubCell"/>
</dbReference>
<comment type="subcellular location">
    <subcellularLocation>
        <location evidence="7 8">Cell membrane</location>
        <topology evidence="7 8">Multi-pass membrane protein</topology>
    </subcellularLocation>
    <subcellularLocation>
        <location evidence="1">Membrane</location>
        <topology evidence="1">Multi-pass membrane protein</topology>
    </subcellularLocation>
</comment>
<name>A0A3M2LKM4_9ACTN</name>
<dbReference type="AlphaFoldDB" id="A0A3M2LKM4"/>
<evidence type="ECO:0000313" key="10">
    <source>
        <dbReference type="Proteomes" id="UP000278673"/>
    </source>
</evidence>
<organism evidence="9 10">
    <name type="scientific">Streptomyces triticirhizae</name>
    <dbReference type="NCBI Taxonomy" id="2483353"/>
    <lineage>
        <taxon>Bacteria</taxon>
        <taxon>Bacillati</taxon>
        <taxon>Actinomycetota</taxon>
        <taxon>Actinomycetes</taxon>
        <taxon>Kitasatosporales</taxon>
        <taxon>Streptomycetaceae</taxon>
        <taxon>Streptomyces</taxon>
    </lineage>
</organism>
<keyword evidence="5 7" id="KW-1133">Transmembrane helix</keyword>
<evidence type="ECO:0000313" key="9">
    <source>
        <dbReference type="EMBL" id="RMI38027.1"/>
    </source>
</evidence>
<comment type="caution">
    <text evidence="9">The sequence shown here is derived from an EMBL/GenBank/DDBJ whole genome shotgun (WGS) entry which is preliminary data.</text>
</comment>
<evidence type="ECO:0000256" key="3">
    <source>
        <dbReference type="ARBA" id="ARBA00022448"/>
    </source>
</evidence>
<sequence>MPDYFHGYTVVGLVAVVGVLFVTVAFVAGHLLRPSVPTPEKLLVYECGVDPVGEGWAHTQVRYYIYAFLYVIFAVDSVFLFPWATVFAADGFGAATLVEMFVFLGFLSVGLLYAWRKGVLTWT</sequence>
<keyword evidence="4 7" id="KW-0812">Transmembrane</keyword>
<keyword evidence="3 7" id="KW-0813">Transport</keyword>
<dbReference type="EC" id="7.1.1.-" evidence="7"/>
<evidence type="ECO:0000256" key="8">
    <source>
        <dbReference type="RuleBase" id="RU003639"/>
    </source>
</evidence>
<dbReference type="GO" id="GO:0050136">
    <property type="term" value="F:NADH dehydrogenase (quinone) (non-electrogenic) activity"/>
    <property type="evidence" value="ECO:0007669"/>
    <property type="project" value="UniProtKB-UniRule"/>
</dbReference>
<dbReference type="PANTHER" id="PTHR11058:SF9">
    <property type="entry name" value="NADH-UBIQUINONE OXIDOREDUCTASE CHAIN 3"/>
    <property type="match status" value="1"/>
</dbReference>
<accession>A0A3M2LKM4</accession>
<gene>
    <name evidence="7" type="primary">nuoA</name>
    <name evidence="9" type="ORF">EBN88_17715</name>
</gene>
<dbReference type="Pfam" id="PF00507">
    <property type="entry name" value="Oxidored_q4"/>
    <property type="match status" value="1"/>
</dbReference>
<feature type="transmembrane region" description="Helical" evidence="7">
    <location>
        <begin position="92"/>
        <end position="115"/>
    </location>
</feature>
<proteinExistence type="inferred from homology"/>
<evidence type="ECO:0000256" key="1">
    <source>
        <dbReference type="ARBA" id="ARBA00004141"/>
    </source>
</evidence>
<feature type="transmembrane region" description="Helical" evidence="7">
    <location>
        <begin position="6"/>
        <end position="32"/>
    </location>
</feature>
<evidence type="ECO:0000256" key="4">
    <source>
        <dbReference type="ARBA" id="ARBA00022692"/>
    </source>
</evidence>
<dbReference type="HAMAP" id="MF_01394">
    <property type="entry name" value="NDH1_NuoA"/>
    <property type="match status" value="1"/>
</dbReference>
<keyword evidence="6 7" id="KW-0472">Membrane</keyword>
<dbReference type="GO" id="GO:0030964">
    <property type="term" value="C:NADH dehydrogenase complex"/>
    <property type="evidence" value="ECO:0007669"/>
    <property type="project" value="TreeGrafter"/>
</dbReference>
<keyword evidence="7 8" id="KW-0520">NAD</keyword>
<evidence type="ECO:0000256" key="5">
    <source>
        <dbReference type="ARBA" id="ARBA00022989"/>
    </source>
</evidence>
<dbReference type="GO" id="GO:0048038">
    <property type="term" value="F:quinone binding"/>
    <property type="evidence" value="ECO:0007669"/>
    <property type="project" value="UniProtKB-KW"/>
</dbReference>
<keyword evidence="7" id="KW-1003">Cell membrane</keyword>
<keyword evidence="7 8" id="KW-0874">Quinone</keyword>
<comment type="subunit">
    <text evidence="7">NDH-1 is composed of 14 different subunits. Subunits NuoA, H, J, K, L, M, N constitute the membrane sector of the complex.</text>
</comment>
<dbReference type="Gene3D" id="1.20.58.1610">
    <property type="entry name" value="NADH:ubiquinone/plastoquinone oxidoreductase, chain 3"/>
    <property type="match status" value="1"/>
</dbReference>
<dbReference type="InterPro" id="IPR000440">
    <property type="entry name" value="NADH_UbQ/plastoQ_OxRdtase_su3"/>
</dbReference>
<comment type="catalytic activity">
    <reaction evidence="7 8">
        <text>a quinone + NADH + 5 H(+)(in) = a quinol + NAD(+) + 4 H(+)(out)</text>
        <dbReference type="Rhea" id="RHEA:57888"/>
        <dbReference type="ChEBI" id="CHEBI:15378"/>
        <dbReference type="ChEBI" id="CHEBI:24646"/>
        <dbReference type="ChEBI" id="CHEBI:57540"/>
        <dbReference type="ChEBI" id="CHEBI:57945"/>
        <dbReference type="ChEBI" id="CHEBI:132124"/>
    </reaction>
</comment>
<dbReference type="EMBL" id="RFFJ01000099">
    <property type="protein sequence ID" value="RMI38027.1"/>
    <property type="molecule type" value="Genomic_DNA"/>
</dbReference>
<feature type="transmembrane region" description="Helical" evidence="7">
    <location>
        <begin position="63"/>
        <end position="86"/>
    </location>
</feature>
<keyword evidence="10" id="KW-1185">Reference proteome</keyword>